<sequence length="99" mass="10825">MGETGKTIDCPVCNTGNPLQNTTCSKCGADLSGIETLHLSHEPSPHKIPSKSHKANMEFVHGQDFGTRYRIIEEIGRGGMGRVYKAFDKELNRNLGVVP</sequence>
<gene>
    <name evidence="1" type="ORF">A2Y62_05005</name>
</gene>
<organism evidence="1 2">
    <name type="scientific">Candidatus Fischerbacteria bacterium RBG_13_37_8</name>
    <dbReference type="NCBI Taxonomy" id="1817863"/>
    <lineage>
        <taxon>Bacteria</taxon>
        <taxon>Candidatus Fischeribacteriota</taxon>
    </lineage>
</organism>
<protein>
    <recommendedName>
        <fullName evidence="3">Protein kinase domain-containing protein</fullName>
    </recommendedName>
</protein>
<dbReference type="InterPro" id="IPR011009">
    <property type="entry name" value="Kinase-like_dom_sf"/>
</dbReference>
<accession>A0A1F5VUR6</accession>
<dbReference type="Proteomes" id="UP000178943">
    <property type="component" value="Unassembled WGS sequence"/>
</dbReference>
<reference evidence="1 2" key="1">
    <citation type="journal article" date="2016" name="Nat. Commun.">
        <title>Thousands of microbial genomes shed light on interconnected biogeochemical processes in an aquifer system.</title>
        <authorList>
            <person name="Anantharaman K."/>
            <person name="Brown C.T."/>
            <person name="Hug L.A."/>
            <person name="Sharon I."/>
            <person name="Castelle C.J."/>
            <person name="Probst A.J."/>
            <person name="Thomas B.C."/>
            <person name="Singh A."/>
            <person name="Wilkins M.J."/>
            <person name="Karaoz U."/>
            <person name="Brodie E.L."/>
            <person name="Williams K.H."/>
            <person name="Hubbard S.S."/>
            <person name="Banfield J.F."/>
        </authorList>
    </citation>
    <scope>NUCLEOTIDE SEQUENCE [LARGE SCALE GENOMIC DNA]</scope>
</reference>
<dbReference type="STRING" id="1817863.A2Y62_05005"/>
<proteinExistence type="predicted"/>
<dbReference type="EMBL" id="MFGW01000075">
    <property type="protein sequence ID" value="OGF67017.1"/>
    <property type="molecule type" value="Genomic_DNA"/>
</dbReference>
<dbReference type="Gene3D" id="3.30.200.20">
    <property type="entry name" value="Phosphorylase Kinase, domain 1"/>
    <property type="match status" value="1"/>
</dbReference>
<evidence type="ECO:0008006" key="3">
    <source>
        <dbReference type="Google" id="ProtNLM"/>
    </source>
</evidence>
<dbReference type="AlphaFoldDB" id="A0A1F5VUR6"/>
<comment type="caution">
    <text evidence="1">The sequence shown here is derived from an EMBL/GenBank/DDBJ whole genome shotgun (WGS) entry which is preliminary data.</text>
</comment>
<name>A0A1F5VUR6_9BACT</name>
<evidence type="ECO:0000313" key="1">
    <source>
        <dbReference type="EMBL" id="OGF67017.1"/>
    </source>
</evidence>
<evidence type="ECO:0000313" key="2">
    <source>
        <dbReference type="Proteomes" id="UP000178943"/>
    </source>
</evidence>
<dbReference type="SUPFAM" id="SSF56112">
    <property type="entry name" value="Protein kinase-like (PK-like)"/>
    <property type="match status" value="1"/>
</dbReference>